<organism evidence="1 2">
    <name type="scientific">Aestuariispira insulae</name>
    <dbReference type="NCBI Taxonomy" id="1461337"/>
    <lineage>
        <taxon>Bacteria</taxon>
        <taxon>Pseudomonadati</taxon>
        <taxon>Pseudomonadota</taxon>
        <taxon>Alphaproteobacteria</taxon>
        <taxon>Rhodospirillales</taxon>
        <taxon>Kiloniellaceae</taxon>
        <taxon>Aestuariispira</taxon>
    </lineage>
</organism>
<dbReference type="Gene3D" id="1.25.40.20">
    <property type="entry name" value="Ankyrin repeat-containing domain"/>
    <property type="match status" value="1"/>
</dbReference>
<protein>
    <submittedName>
        <fullName evidence="1">Ankyrin repeat protein</fullName>
    </submittedName>
</protein>
<evidence type="ECO:0000313" key="2">
    <source>
        <dbReference type="Proteomes" id="UP000256845"/>
    </source>
</evidence>
<dbReference type="InterPro" id="IPR002110">
    <property type="entry name" value="Ankyrin_rpt"/>
</dbReference>
<dbReference type="SUPFAM" id="SSF48403">
    <property type="entry name" value="Ankyrin repeat"/>
    <property type="match status" value="1"/>
</dbReference>
<accession>A0A3D9HV03</accession>
<dbReference type="Pfam" id="PF12796">
    <property type="entry name" value="Ank_2"/>
    <property type="match status" value="1"/>
</dbReference>
<gene>
    <name evidence="1" type="ORF">DFP90_101130</name>
</gene>
<dbReference type="EMBL" id="QRDW01000001">
    <property type="protein sequence ID" value="RED53343.1"/>
    <property type="molecule type" value="Genomic_DNA"/>
</dbReference>
<proteinExistence type="predicted"/>
<evidence type="ECO:0000313" key="1">
    <source>
        <dbReference type="EMBL" id="RED53343.1"/>
    </source>
</evidence>
<name>A0A3D9HV03_9PROT</name>
<keyword evidence="2" id="KW-1185">Reference proteome</keyword>
<comment type="caution">
    <text evidence="1">The sequence shown here is derived from an EMBL/GenBank/DDBJ whole genome shotgun (WGS) entry which is preliminary data.</text>
</comment>
<dbReference type="InterPro" id="IPR036770">
    <property type="entry name" value="Ankyrin_rpt-contain_sf"/>
</dbReference>
<dbReference type="SMART" id="SM00248">
    <property type="entry name" value="ANK"/>
    <property type="match status" value="3"/>
</dbReference>
<dbReference type="Proteomes" id="UP000256845">
    <property type="component" value="Unassembled WGS sequence"/>
</dbReference>
<reference evidence="1 2" key="1">
    <citation type="submission" date="2018-07" db="EMBL/GenBank/DDBJ databases">
        <title>Genomic Encyclopedia of Type Strains, Phase III (KMG-III): the genomes of soil and plant-associated and newly described type strains.</title>
        <authorList>
            <person name="Whitman W."/>
        </authorList>
    </citation>
    <scope>NUCLEOTIDE SEQUENCE [LARGE SCALE GENOMIC DNA]</scope>
    <source>
        <strain evidence="1 2">CECT 8488</strain>
    </source>
</reference>
<dbReference type="AlphaFoldDB" id="A0A3D9HV03"/>
<sequence length="447" mass="50529">MYWTQRPFQTGSRFLAKALGPSSASSLVCICLYRGPCHHAYRQSPHRRRALRSRSTDLKSPANRRGFSFLPILCRIRANGKGLRSMNPTMSLAAFVLFLPLLFTQQAAADQNNPSLFPALLIKQNQPEKAAEQAAARGDFRLLLLDHGWNSSRPGVLCFLNRHLKSERDHYYLVGDTETGIPLAPETGEPLPIIPSEEKVDEYARRFNRTVVMHSHYPDPDICWPSRDDFLSSGPRNPDFRPNQHLTTLERFSNPAQPIPPEPDEGKLAWATRFGQSEMAKSLLDAGHSPNQADRWNMSPLDWAAARGRDGILDLLINAGADPYIIHGLKEHDPRYTVAIQKDLGFSAMRLAIITRRSDIVRKLISLIQAKAEEPCVASYPIGRGMVLAVHIEDLKILNLLYNNSETERGCKHFESRRSELKTLLPKIRNEQIRLWLTEHADLLVTP</sequence>